<dbReference type="PANTHER" id="PTHR12232:SF0">
    <property type="entry name" value="THIOREDOXIN DOMAIN-CONTAINING PROTEIN"/>
    <property type="match status" value="1"/>
</dbReference>
<accession>A0AAN7VLI0</accession>
<dbReference type="Gene3D" id="3.40.30.10">
    <property type="entry name" value="Glutaredoxin"/>
    <property type="match status" value="1"/>
</dbReference>
<gene>
    <name evidence="3" type="ORF">LTR97_011639</name>
</gene>
<feature type="compositionally biased region" description="Low complexity" evidence="2">
    <location>
        <begin position="222"/>
        <end position="235"/>
    </location>
</feature>
<evidence type="ECO:0000313" key="3">
    <source>
        <dbReference type="EMBL" id="KAK5691642.1"/>
    </source>
</evidence>
<comment type="similarity">
    <text evidence="1">Belongs to the SH3BGR family.</text>
</comment>
<dbReference type="InterPro" id="IPR006993">
    <property type="entry name" value="Glut_rich_SH3-bd"/>
</dbReference>
<dbReference type="SUPFAM" id="SSF52833">
    <property type="entry name" value="Thioredoxin-like"/>
    <property type="match status" value="1"/>
</dbReference>
<evidence type="ECO:0008006" key="5">
    <source>
        <dbReference type="Google" id="ProtNLM"/>
    </source>
</evidence>
<feature type="compositionally biased region" description="Low complexity" evidence="2">
    <location>
        <begin position="128"/>
        <end position="137"/>
    </location>
</feature>
<dbReference type="PANTHER" id="PTHR12232">
    <property type="entry name" value="SH3 DOMAIN-BINDING GLUTAMIC ACID-RICH-LIKE PROTEIN"/>
    <property type="match status" value="1"/>
</dbReference>
<sequence>MAAPIDLSSLESDPRLFLYTSLTAGSSHIITATSRMETILKANKIPFQAIDTATDEKARKLWQRRAGKRKLPGLVKEGFVLGDLDEIEEWNEFGELKDNIGPVPANNAAPPGGQTGVNIAPPLPVSTTATGGTSSISQLASTVKKGPTPGVDESKMRPLANVSNDSATAPTSVIDEKPKVETMDSAPVDKQQSINVAKEALKAQHPSIDHLSAPASRIHSGTATPAQQTDPTTTTGAKEEDSEDVKTESKLESQDPTPASGDSVKGVEGLEIGEGTKTQEQSAAEGTDAGKSVED</sequence>
<dbReference type="Pfam" id="PF04908">
    <property type="entry name" value="SH3BGR"/>
    <property type="match status" value="1"/>
</dbReference>
<dbReference type="InterPro" id="IPR036249">
    <property type="entry name" value="Thioredoxin-like_sf"/>
</dbReference>
<evidence type="ECO:0000256" key="1">
    <source>
        <dbReference type="ARBA" id="ARBA00007764"/>
    </source>
</evidence>
<dbReference type="PROSITE" id="PS51354">
    <property type="entry name" value="GLUTAREDOXIN_2"/>
    <property type="match status" value="1"/>
</dbReference>
<dbReference type="GO" id="GO:0005737">
    <property type="term" value="C:cytoplasm"/>
    <property type="evidence" value="ECO:0007669"/>
    <property type="project" value="TreeGrafter"/>
</dbReference>
<organism evidence="3 4">
    <name type="scientific">Elasticomyces elasticus</name>
    <dbReference type="NCBI Taxonomy" id="574655"/>
    <lineage>
        <taxon>Eukaryota</taxon>
        <taxon>Fungi</taxon>
        <taxon>Dikarya</taxon>
        <taxon>Ascomycota</taxon>
        <taxon>Pezizomycotina</taxon>
        <taxon>Dothideomycetes</taxon>
        <taxon>Dothideomycetidae</taxon>
        <taxon>Mycosphaerellales</taxon>
        <taxon>Teratosphaeriaceae</taxon>
        <taxon>Elasticomyces</taxon>
    </lineage>
</organism>
<protein>
    <recommendedName>
        <fullName evidence="5">Glutaredoxin domain-containing protein</fullName>
    </recommendedName>
</protein>
<comment type="caution">
    <text evidence="3">The sequence shown here is derived from an EMBL/GenBank/DDBJ whole genome shotgun (WGS) entry which is preliminary data.</text>
</comment>
<dbReference type="AlphaFoldDB" id="A0AAN7VLI0"/>
<reference evidence="3" key="1">
    <citation type="submission" date="2023-08" db="EMBL/GenBank/DDBJ databases">
        <title>Black Yeasts Isolated from many extreme environments.</title>
        <authorList>
            <person name="Coleine C."/>
            <person name="Stajich J.E."/>
            <person name="Selbmann L."/>
        </authorList>
    </citation>
    <scope>NUCLEOTIDE SEQUENCE</scope>
    <source>
        <strain evidence="3">CCFEE 5810</strain>
    </source>
</reference>
<dbReference type="Proteomes" id="UP001310594">
    <property type="component" value="Unassembled WGS sequence"/>
</dbReference>
<dbReference type="EMBL" id="JAVRQU010000021">
    <property type="protein sequence ID" value="KAK5691642.1"/>
    <property type="molecule type" value="Genomic_DNA"/>
</dbReference>
<feature type="compositionally biased region" description="Polar residues" evidence="2">
    <location>
        <begin position="161"/>
        <end position="171"/>
    </location>
</feature>
<proteinExistence type="inferred from homology"/>
<feature type="region of interest" description="Disordered" evidence="2">
    <location>
        <begin position="128"/>
        <end position="295"/>
    </location>
</feature>
<feature type="compositionally biased region" description="Basic and acidic residues" evidence="2">
    <location>
        <begin position="244"/>
        <end position="253"/>
    </location>
</feature>
<evidence type="ECO:0000256" key="2">
    <source>
        <dbReference type="SAM" id="MobiDB-lite"/>
    </source>
</evidence>
<name>A0AAN7VLI0_9PEZI</name>
<dbReference type="InterPro" id="IPR051033">
    <property type="entry name" value="SH3BGR"/>
</dbReference>
<evidence type="ECO:0000313" key="4">
    <source>
        <dbReference type="Proteomes" id="UP001310594"/>
    </source>
</evidence>